<dbReference type="EMBL" id="CP011340">
    <property type="protein sequence ID" value="ALC20436.1"/>
    <property type="molecule type" value="Genomic_DNA"/>
</dbReference>
<organism evidence="2">
    <name type="scientific">Streptomyces pristinaespiralis</name>
    <dbReference type="NCBI Taxonomy" id="38300"/>
    <lineage>
        <taxon>Bacteria</taxon>
        <taxon>Bacillati</taxon>
        <taxon>Actinomycetota</taxon>
        <taxon>Actinomycetes</taxon>
        <taxon>Kitasatosporales</taxon>
        <taxon>Streptomycetaceae</taxon>
        <taxon>Streptomyces</taxon>
    </lineage>
</organism>
<sequence length="108" mass="11275">MRKTPRILATGFMLLGLTLTSPGTAFADSTGTTGRPSGCSYGIAGDWGTWARCDATNGGSFRAIAQCKDVDTGRIQDYVGPWVKIVRTFAYCQGASTAVGAGIETKTS</sequence>
<evidence type="ECO:0008006" key="4">
    <source>
        <dbReference type="Google" id="ProtNLM"/>
    </source>
</evidence>
<dbReference type="AlphaFoldDB" id="A0A0M5IPY4"/>
<dbReference type="Proteomes" id="UP000060513">
    <property type="component" value="Chromosome"/>
</dbReference>
<dbReference type="PATRIC" id="fig|38300.4.peg.2253"/>
<feature type="signal peptide" evidence="1">
    <location>
        <begin position="1"/>
        <end position="27"/>
    </location>
</feature>
<feature type="chain" id="PRO_5005803191" description="Secreted protein" evidence="1">
    <location>
        <begin position="28"/>
        <end position="108"/>
    </location>
</feature>
<evidence type="ECO:0000313" key="3">
    <source>
        <dbReference type="Proteomes" id="UP000060513"/>
    </source>
</evidence>
<accession>A0A0M5IPY4</accession>
<evidence type="ECO:0000256" key="1">
    <source>
        <dbReference type="SAM" id="SignalP"/>
    </source>
</evidence>
<protein>
    <recommendedName>
        <fullName evidence="4">Secreted protein</fullName>
    </recommendedName>
</protein>
<gene>
    <name evidence="2" type="ORF">SPRI_2130</name>
</gene>
<evidence type="ECO:0000313" key="2">
    <source>
        <dbReference type="EMBL" id="ALC20436.1"/>
    </source>
</evidence>
<name>A0A0M5IPY4_STRPR</name>
<reference evidence="2 3" key="1">
    <citation type="submission" date="2015-08" db="EMBL/GenBank/DDBJ databases">
        <title>Genome sequence of the pristinamycin over-producing bacterium Streptomyces pristinaespiralis HCCB10218.</title>
        <authorList>
            <person name="Tian J."/>
            <person name="Yang J."/>
            <person name="Li L."/>
            <person name="Ruan L."/>
            <person name="Wei W."/>
            <person name="Zheng G."/>
            <person name="Wei Z."/>
            <person name="Yang S."/>
            <person name="Ge M."/>
            <person name="Jiang W."/>
            <person name="Lu Y."/>
        </authorList>
    </citation>
    <scope>NUCLEOTIDE SEQUENCE [LARGE SCALE GENOMIC DNA]</scope>
    <source>
        <strain evidence="2 3">HCCB 10218</strain>
    </source>
</reference>
<proteinExistence type="predicted"/>
<keyword evidence="1" id="KW-0732">Signal</keyword>
<dbReference type="KEGG" id="spri:SPRI_2130"/>